<dbReference type="Gene3D" id="3.40.395.10">
    <property type="entry name" value="Adenoviral Proteinase, Chain A"/>
    <property type="match status" value="1"/>
</dbReference>
<comment type="similarity">
    <text evidence="1">Belongs to the peptidase C48 family.</text>
</comment>
<dbReference type="PANTHER" id="PTHR31470">
    <property type="entry name" value="CYSTEINE PROTEINASES SUPERFAMILY PROTEIN-RELATED-RELATED"/>
    <property type="match status" value="1"/>
</dbReference>
<evidence type="ECO:0000313" key="6">
    <source>
        <dbReference type="EMBL" id="PHT38586.1"/>
    </source>
</evidence>
<dbReference type="InterPro" id="IPR003653">
    <property type="entry name" value="Peptidase_C48_C"/>
</dbReference>
<dbReference type="SUPFAM" id="SSF54001">
    <property type="entry name" value="Cysteine proteinases"/>
    <property type="match status" value="1"/>
</dbReference>
<dbReference type="Pfam" id="PF02902">
    <property type="entry name" value="Peptidase_C48"/>
    <property type="match status" value="1"/>
</dbReference>
<dbReference type="GO" id="GO:0006508">
    <property type="term" value="P:proteolysis"/>
    <property type="evidence" value="ECO:0007669"/>
    <property type="project" value="UniProtKB-KW"/>
</dbReference>
<reference evidence="7" key="2">
    <citation type="journal article" date="2017" name="J. Anim. Genet.">
        <title>Multiple reference genome sequences of hot pepper reveal the massive evolution of plant disease resistance genes by retroduplication.</title>
        <authorList>
            <person name="Kim S."/>
            <person name="Park J."/>
            <person name="Yeom S.-I."/>
            <person name="Kim Y.-M."/>
            <person name="Seo E."/>
            <person name="Kim K.-T."/>
            <person name="Kim M.-S."/>
            <person name="Lee J.M."/>
            <person name="Cheong K."/>
            <person name="Shin H.-S."/>
            <person name="Kim S.-B."/>
            <person name="Han K."/>
            <person name="Lee J."/>
            <person name="Park M."/>
            <person name="Lee H.-A."/>
            <person name="Lee H.-Y."/>
            <person name="Lee Y."/>
            <person name="Oh S."/>
            <person name="Lee J.H."/>
            <person name="Choi E."/>
            <person name="Choi E."/>
            <person name="Lee S.E."/>
            <person name="Jeon J."/>
            <person name="Kim H."/>
            <person name="Choi G."/>
            <person name="Song H."/>
            <person name="Lee J."/>
            <person name="Lee S.-C."/>
            <person name="Kwon J.-K."/>
            <person name="Lee H.-Y."/>
            <person name="Koo N."/>
            <person name="Hong Y."/>
            <person name="Kim R.W."/>
            <person name="Kang W.-H."/>
            <person name="Huh J.H."/>
            <person name="Kang B.-C."/>
            <person name="Yang T.-J."/>
            <person name="Lee Y.-H."/>
            <person name="Bennetzen J.L."/>
            <person name="Choi D."/>
        </authorList>
    </citation>
    <scope>NUCLEOTIDE SEQUENCE [LARGE SCALE GENOMIC DNA]</scope>
    <source>
        <strain evidence="7">cv. PBC81</strain>
    </source>
</reference>
<evidence type="ECO:0000256" key="1">
    <source>
        <dbReference type="ARBA" id="ARBA00005234"/>
    </source>
</evidence>
<dbReference type="OrthoDB" id="1302742at2759"/>
<feature type="domain" description="Ubiquitin-like protease family profile" evidence="5">
    <location>
        <begin position="231"/>
        <end position="386"/>
    </location>
</feature>
<name>A0A2G2W033_CAPBA</name>
<dbReference type="Proteomes" id="UP000224567">
    <property type="component" value="Unassembled WGS sequence"/>
</dbReference>
<evidence type="ECO:0000256" key="3">
    <source>
        <dbReference type="ARBA" id="ARBA00022801"/>
    </source>
</evidence>
<proteinExistence type="inferred from homology"/>
<dbReference type="AlphaFoldDB" id="A0A2G2W033"/>
<keyword evidence="3" id="KW-0378">Hydrolase</keyword>
<dbReference type="GO" id="GO:0008234">
    <property type="term" value="F:cysteine-type peptidase activity"/>
    <property type="evidence" value="ECO:0007669"/>
    <property type="project" value="InterPro"/>
</dbReference>
<protein>
    <recommendedName>
        <fullName evidence="5">Ubiquitin-like protease family profile domain-containing protein</fullName>
    </recommendedName>
</protein>
<comment type="caution">
    <text evidence="6">The sequence shown here is derived from an EMBL/GenBank/DDBJ whole genome shotgun (WGS) entry which is preliminary data.</text>
</comment>
<keyword evidence="2" id="KW-0645">Protease</keyword>
<evidence type="ECO:0000256" key="4">
    <source>
        <dbReference type="SAM" id="MobiDB-lite"/>
    </source>
</evidence>
<dbReference type="PROSITE" id="PS50600">
    <property type="entry name" value="ULP_PROTEASE"/>
    <property type="match status" value="1"/>
</dbReference>
<evidence type="ECO:0000256" key="2">
    <source>
        <dbReference type="ARBA" id="ARBA00022670"/>
    </source>
</evidence>
<accession>A0A2G2W033</accession>
<reference evidence="6 7" key="1">
    <citation type="journal article" date="2017" name="Genome Biol.">
        <title>New reference genome sequences of hot pepper reveal the massive evolution of plant disease-resistance genes by retroduplication.</title>
        <authorList>
            <person name="Kim S."/>
            <person name="Park J."/>
            <person name="Yeom S.I."/>
            <person name="Kim Y.M."/>
            <person name="Seo E."/>
            <person name="Kim K.T."/>
            <person name="Kim M.S."/>
            <person name="Lee J.M."/>
            <person name="Cheong K."/>
            <person name="Shin H.S."/>
            <person name="Kim S.B."/>
            <person name="Han K."/>
            <person name="Lee J."/>
            <person name="Park M."/>
            <person name="Lee H.A."/>
            <person name="Lee H.Y."/>
            <person name="Lee Y."/>
            <person name="Oh S."/>
            <person name="Lee J.H."/>
            <person name="Choi E."/>
            <person name="Choi E."/>
            <person name="Lee S.E."/>
            <person name="Jeon J."/>
            <person name="Kim H."/>
            <person name="Choi G."/>
            <person name="Song H."/>
            <person name="Lee J."/>
            <person name="Lee S.C."/>
            <person name="Kwon J.K."/>
            <person name="Lee H.Y."/>
            <person name="Koo N."/>
            <person name="Hong Y."/>
            <person name="Kim R.W."/>
            <person name="Kang W.H."/>
            <person name="Huh J.H."/>
            <person name="Kang B.C."/>
            <person name="Yang T.J."/>
            <person name="Lee Y.H."/>
            <person name="Bennetzen J.L."/>
            <person name="Choi D."/>
        </authorList>
    </citation>
    <scope>NUCLEOTIDE SEQUENCE [LARGE SCALE GENOMIC DNA]</scope>
    <source>
        <strain evidence="7">cv. PBC81</strain>
    </source>
</reference>
<evidence type="ECO:0000259" key="5">
    <source>
        <dbReference type="PROSITE" id="PS50600"/>
    </source>
</evidence>
<gene>
    <name evidence="6" type="ORF">CQW23_22159</name>
</gene>
<feature type="region of interest" description="Disordered" evidence="4">
    <location>
        <begin position="20"/>
        <end position="76"/>
    </location>
</feature>
<dbReference type="EMBL" id="MLFT02000009">
    <property type="protein sequence ID" value="PHT38586.1"/>
    <property type="molecule type" value="Genomic_DNA"/>
</dbReference>
<feature type="compositionally biased region" description="Basic and acidic residues" evidence="4">
    <location>
        <begin position="20"/>
        <end position="33"/>
    </location>
</feature>
<dbReference type="InterPro" id="IPR038765">
    <property type="entry name" value="Papain-like_cys_pep_sf"/>
</dbReference>
<organism evidence="6 7">
    <name type="scientific">Capsicum baccatum</name>
    <name type="common">Peruvian pepper</name>
    <dbReference type="NCBI Taxonomy" id="33114"/>
    <lineage>
        <taxon>Eukaryota</taxon>
        <taxon>Viridiplantae</taxon>
        <taxon>Streptophyta</taxon>
        <taxon>Embryophyta</taxon>
        <taxon>Tracheophyta</taxon>
        <taxon>Spermatophyta</taxon>
        <taxon>Magnoliopsida</taxon>
        <taxon>eudicotyledons</taxon>
        <taxon>Gunneridae</taxon>
        <taxon>Pentapetalae</taxon>
        <taxon>asterids</taxon>
        <taxon>lamiids</taxon>
        <taxon>Solanales</taxon>
        <taxon>Solanaceae</taxon>
        <taxon>Solanoideae</taxon>
        <taxon>Capsiceae</taxon>
        <taxon>Capsicum</taxon>
    </lineage>
</organism>
<keyword evidence="7" id="KW-1185">Reference proteome</keyword>
<evidence type="ECO:0000313" key="7">
    <source>
        <dbReference type="Proteomes" id="UP000224567"/>
    </source>
</evidence>
<dbReference type="PANTHER" id="PTHR31470:SF46">
    <property type="entry name" value="ULP1 PROTEASE FAMILY, C-TERMINAL CATALYTIC DOMAIN CONTAINING PROTEIN"/>
    <property type="match status" value="1"/>
</dbReference>
<feature type="compositionally biased region" description="Basic and acidic residues" evidence="4">
    <location>
        <begin position="41"/>
        <end position="76"/>
    </location>
</feature>
<sequence length="386" mass="44656">MVELVTLISKIPAEVVKALKNEENKHSQDKIDEQQQSQEDGSNKQERPHKEDKQHKDYDKGSLNDMEVSRDEESNKQHILEEQQFLDVNAADKEAGREDNFKNEDCSDWQALEDKVGGTITDSIQAAIDTILFDLLTPSTTKSLDVGASNKMTERKWDLPDSQIPPDFPDAQDAVDFDKEEKLKYAFDGYTINQDLPNELMIDYSQWIAIGLLKTHSAKKETNNHYRVNIFGLGYRQLDFVVPYSQFKNLFFLISECKTCLNDEHLAFIFYHLKKKSKIQLGDNYRYTMTNFFFKTYVEKTHTRYYLVEPAVELSMQQDYAESIVVAKNEDAIANIIHGFCMPAGLPWYMVDEVHVPINCGKEFHWVLVMIVLKERLICVYDSLSS</sequence>